<dbReference type="HOGENOM" id="CLU_2165156_0_0_2"/>
<protein>
    <submittedName>
        <fullName evidence="1">ATPase</fullName>
    </submittedName>
</protein>
<evidence type="ECO:0000313" key="2">
    <source>
        <dbReference type="Proteomes" id="UP000007391"/>
    </source>
</evidence>
<dbReference type="KEGG" id="ffo:FFONT_0659"/>
<dbReference type="InParanoid" id="I0A0Z2"/>
<dbReference type="AlphaFoldDB" id="I0A0Z2"/>
<dbReference type="PANTHER" id="PTHR34301">
    <property type="entry name" value="DNA-BINDING PROTEIN-RELATED"/>
    <property type="match status" value="1"/>
</dbReference>
<accession>I0A0Z2</accession>
<proteinExistence type="predicted"/>
<dbReference type="PANTHER" id="PTHR34301:SF8">
    <property type="entry name" value="ATPASE DOMAIN-CONTAINING PROTEIN"/>
    <property type="match status" value="1"/>
</dbReference>
<dbReference type="eggNOG" id="arCOG03169">
    <property type="taxonomic scope" value="Archaea"/>
</dbReference>
<gene>
    <name evidence="1" type="ordered locus">FFONT_0659</name>
</gene>
<dbReference type="Gene3D" id="3.40.50.300">
    <property type="entry name" value="P-loop containing nucleotide triphosphate hydrolases"/>
    <property type="match status" value="1"/>
</dbReference>
<organism evidence="1 2">
    <name type="scientific">Fervidicoccus fontis (strain DSM 19380 / JCM 18336 / VKM B-2539 / Kam940)</name>
    <dbReference type="NCBI Taxonomy" id="1163730"/>
    <lineage>
        <taxon>Archaea</taxon>
        <taxon>Thermoproteota</taxon>
        <taxon>Thermoprotei</taxon>
        <taxon>Fervidicoccales</taxon>
        <taxon>Fervidicoccaceae</taxon>
        <taxon>Fervidicoccus</taxon>
    </lineage>
</organism>
<reference evidence="1 2" key="2">
    <citation type="journal article" date="2014" name="Extremophiles">
        <title>Analysis of the complete genome of Fervidococcus fontis confirms the distinct phylogenetic position of the order Fervidicoccales and suggests its environmental function.</title>
        <authorList>
            <person name="Lebedinsky A.V."/>
            <person name="Mardanov A.V."/>
            <person name="Kublanov I.V."/>
            <person name="Gumerov V.M."/>
            <person name="Beletsky A.V."/>
            <person name="Perevalova A.A."/>
            <person name="Bidzhieva S.Kh."/>
            <person name="Bonch-Osmolovskaya E.A."/>
            <person name="Skryabin K.G."/>
            <person name="Ravin N.V."/>
        </authorList>
    </citation>
    <scope>NUCLEOTIDE SEQUENCE [LARGE SCALE GENOMIC DNA]</scope>
    <source>
        <strain evidence="2">DSM 19380 / VKM B-2539 / Kam940</strain>
    </source>
</reference>
<reference evidence="2" key="1">
    <citation type="submission" date="2012-03" db="EMBL/GenBank/DDBJ databases">
        <title>Fervidicoccus fontis complete genome analysis confirms its distinct phylogenetic position and predicts its environmental function.</title>
        <authorList>
            <person name="Lebedinsky A.V."/>
            <person name="Mardanov A.V."/>
            <person name="Gumerov V.M."/>
            <person name="Beletsky A.V."/>
            <person name="Kublanov I.V."/>
            <person name="Perevalova A.A."/>
            <person name="Bonch-Osmolovskaya E.A."/>
            <person name="Ravin N.V."/>
            <person name="Skryabin K.G."/>
        </authorList>
    </citation>
    <scope>NUCLEOTIDE SEQUENCE [LARGE SCALE GENOMIC DNA]</scope>
    <source>
        <strain evidence="2">DSM 19380 / VKM B-2539 / Kam940</strain>
    </source>
</reference>
<evidence type="ECO:0000313" key="1">
    <source>
        <dbReference type="EMBL" id="AFH42649.1"/>
    </source>
</evidence>
<dbReference type="SUPFAM" id="SSF52540">
    <property type="entry name" value="P-loop containing nucleoside triphosphate hydrolases"/>
    <property type="match status" value="1"/>
</dbReference>
<name>I0A0Z2_FERFK</name>
<sequence>MDEAKELRRSNYRFDSLLAYIYDDLNIKVIVSGSMVELLYRFLRVEDPEAPLYGRAYSEVRLKPLPREKAIVAIAHFFMGKHLYNSFKRRELLSFALKYLLAYLKKFGSY</sequence>
<dbReference type="InterPro" id="IPR027417">
    <property type="entry name" value="P-loop_NTPase"/>
</dbReference>
<dbReference type="Proteomes" id="UP000007391">
    <property type="component" value="Chromosome"/>
</dbReference>
<keyword evidence="2" id="KW-1185">Reference proteome</keyword>
<dbReference type="EMBL" id="CP003423">
    <property type="protein sequence ID" value="AFH42649.1"/>
    <property type="molecule type" value="Genomic_DNA"/>
</dbReference>